<keyword evidence="4" id="KW-1185">Reference proteome</keyword>
<name>A0A3B3T2H1_9TELE</name>
<dbReference type="Ensembl" id="ENSPKIT00000018003.1">
    <property type="protein sequence ID" value="ENSPKIP00000037049.1"/>
    <property type="gene ID" value="ENSPKIG00000015385.1"/>
</dbReference>
<protein>
    <submittedName>
        <fullName evidence="3">Adenosine deaminase domain containing 2</fullName>
    </submittedName>
</protein>
<evidence type="ECO:0000259" key="2">
    <source>
        <dbReference type="PROSITE" id="PS50141"/>
    </source>
</evidence>
<evidence type="ECO:0000256" key="1">
    <source>
        <dbReference type="SAM" id="MobiDB-lite"/>
    </source>
</evidence>
<dbReference type="PANTHER" id="PTHR10910">
    <property type="entry name" value="EUKARYOTE SPECIFIC DSRNA BINDING PROTEIN"/>
    <property type="match status" value="1"/>
</dbReference>
<dbReference type="KEGG" id="pki:111855274"/>
<dbReference type="SMART" id="SM00552">
    <property type="entry name" value="ADEAMc"/>
    <property type="match status" value="1"/>
</dbReference>
<dbReference type="STRING" id="1676925.ENSPKIP00000037049"/>
<reference evidence="3" key="1">
    <citation type="submission" date="2025-08" db="UniProtKB">
        <authorList>
            <consortium name="Ensembl"/>
        </authorList>
    </citation>
    <scope>IDENTIFICATION</scope>
</reference>
<feature type="domain" description="A to I editase" evidence="2">
    <location>
        <begin position="175"/>
        <end position="486"/>
    </location>
</feature>
<dbReference type="Proteomes" id="UP000261540">
    <property type="component" value="Unplaced"/>
</dbReference>
<dbReference type="PROSITE" id="PS50141">
    <property type="entry name" value="A_DEAMIN_EDITASE"/>
    <property type="match status" value="1"/>
</dbReference>
<dbReference type="GO" id="GO:0003725">
    <property type="term" value="F:double-stranded RNA binding"/>
    <property type="evidence" value="ECO:0007669"/>
    <property type="project" value="TreeGrafter"/>
</dbReference>
<dbReference type="Pfam" id="PF02137">
    <property type="entry name" value="A_deamin"/>
    <property type="match status" value="1"/>
</dbReference>
<sequence length="494" mass="54740">MNRKRSQKNKEPARMAASLSYLQLASKQEVSLNSGSFPTTHETTGTSGLETPGPYNSKPSNLSKAEPTDEFSQEFTDLLTLNNEEGPQKKDYDWEPYEGDSYQEACMPSQGCSQTFTYPDGHSYRTAAVSHECLDRLLQKLPELNSCRGCLAAFVLEREVTGSDGQIYEQYETVALGTGNTSNSGWLSFNGCVVHDCHAMVMARRALQRFLFKQLLLFFSNDPKCNESSIYRSSPDSNLLQLKPRIYLHLYTSITPQGAAQCVFLKSPSSSYTSMNLQCHAKGSLVPAALIKPSVWGARICCMSESDKLSRWTVTGLQGALLSHFIKPLYMTSIVLGDARPSYEKVSDAINERLAGEWADQLPQPFCRSKVVLFSLDDLPKGCSEHCRNFSLNWSLGDSSVEVLDSTSGTVIPGSPFISGPGFSSRLCKRSFFAVFRKIARLGNHQVLLDLPTYRNAKMAACPYQSAKAMVSKQFLINNAGPWISKHLVDCFSQ</sequence>
<dbReference type="AlphaFoldDB" id="A0A3B3T2H1"/>
<dbReference type="GO" id="GO:0006396">
    <property type="term" value="P:RNA processing"/>
    <property type="evidence" value="ECO:0007669"/>
    <property type="project" value="InterPro"/>
</dbReference>
<dbReference type="GO" id="GO:0005737">
    <property type="term" value="C:cytoplasm"/>
    <property type="evidence" value="ECO:0007669"/>
    <property type="project" value="TreeGrafter"/>
</dbReference>
<evidence type="ECO:0000313" key="4">
    <source>
        <dbReference type="Proteomes" id="UP000261540"/>
    </source>
</evidence>
<dbReference type="GO" id="GO:0008251">
    <property type="term" value="F:tRNA-specific adenosine deaminase activity"/>
    <property type="evidence" value="ECO:0007669"/>
    <property type="project" value="TreeGrafter"/>
</dbReference>
<proteinExistence type="predicted"/>
<dbReference type="GeneTree" id="ENSGT00940000166947"/>
<feature type="compositionally biased region" description="Polar residues" evidence="1">
    <location>
        <begin position="28"/>
        <end position="49"/>
    </location>
</feature>
<dbReference type="InterPro" id="IPR002466">
    <property type="entry name" value="A_deamin"/>
</dbReference>
<organism evidence="3 4">
    <name type="scientific">Paramormyrops kingsleyae</name>
    <dbReference type="NCBI Taxonomy" id="1676925"/>
    <lineage>
        <taxon>Eukaryota</taxon>
        <taxon>Metazoa</taxon>
        <taxon>Chordata</taxon>
        <taxon>Craniata</taxon>
        <taxon>Vertebrata</taxon>
        <taxon>Euteleostomi</taxon>
        <taxon>Actinopterygii</taxon>
        <taxon>Neopterygii</taxon>
        <taxon>Teleostei</taxon>
        <taxon>Osteoglossocephala</taxon>
        <taxon>Osteoglossomorpha</taxon>
        <taxon>Osteoglossiformes</taxon>
        <taxon>Mormyridae</taxon>
        <taxon>Paramormyrops</taxon>
    </lineage>
</organism>
<dbReference type="CTD" id="161931"/>
<dbReference type="GO" id="GO:0005730">
    <property type="term" value="C:nucleolus"/>
    <property type="evidence" value="ECO:0007669"/>
    <property type="project" value="TreeGrafter"/>
</dbReference>
<dbReference type="OrthoDB" id="10268011at2759"/>
<reference evidence="3" key="2">
    <citation type="submission" date="2025-09" db="UniProtKB">
        <authorList>
            <consortium name="Ensembl"/>
        </authorList>
    </citation>
    <scope>IDENTIFICATION</scope>
</reference>
<dbReference type="PANTHER" id="PTHR10910:SF106">
    <property type="entry name" value="ADENOSINE DEAMINASE DOMAIN-CONTAINING PROTEIN 2"/>
    <property type="match status" value="1"/>
</dbReference>
<dbReference type="GO" id="GO:0006382">
    <property type="term" value="P:adenosine to inosine editing"/>
    <property type="evidence" value="ECO:0007669"/>
    <property type="project" value="TreeGrafter"/>
</dbReference>
<accession>A0A3B3T2H1</accession>
<feature type="region of interest" description="Disordered" evidence="1">
    <location>
        <begin position="28"/>
        <end position="72"/>
    </location>
</feature>
<evidence type="ECO:0000313" key="3">
    <source>
        <dbReference type="Ensembl" id="ENSPKIP00000037049.1"/>
    </source>
</evidence>
<dbReference type="GO" id="GO:0003726">
    <property type="term" value="F:double-stranded RNA adenosine deaminase activity"/>
    <property type="evidence" value="ECO:0007669"/>
    <property type="project" value="TreeGrafter"/>
</dbReference>